<accession>A0ABS8D941</accession>
<name>A0ABS8D941_9NEIS</name>
<feature type="signal peptide" evidence="1">
    <location>
        <begin position="1"/>
        <end position="19"/>
    </location>
</feature>
<organism evidence="2 3">
    <name type="scientific">Leeia speluncae</name>
    <dbReference type="NCBI Taxonomy" id="2884804"/>
    <lineage>
        <taxon>Bacteria</taxon>
        <taxon>Pseudomonadati</taxon>
        <taxon>Pseudomonadota</taxon>
        <taxon>Betaproteobacteria</taxon>
        <taxon>Neisseriales</taxon>
        <taxon>Leeiaceae</taxon>
        <taxon>Leeia</taxon>
    </lineage>
</organism>
<keyword evidence="3" id="KW-1185">Reference proteome</keyword>
<keyword evidence="1" id="KW-0732">Signal</keyword>
<evidence type="ECO:0000313" key="3">
    <source>
        <dbReference type="Proteomes" id="UP001165395"/>
    </source>
</evidence>
<reference evidence="2" key="1">
    <citation type="submission" date="2021-10" db="EMBL/GenBank/DDBJ databases">
        <title>The complete genome sequence of Leeia sp. TBRC 13508.</title>
        <authorList>
            <person name="Charoenyingcharoen P."/>
            <person name="Yukphan P."/>
        </authorList>
    </citation>
    <scope>NUCLEOTIDE SEQUENCE</scope>
    <source>
        <strain evidence="2">TBRC 13508</strain>
    </source>
</reference>
<proteinExistence type="predicted"/>
<protein>
    <recommendedName>
        <fullName evidence="4">TolC family protein</fullName>
    </recommendedName>
</protein>
<evidence type="ECO:0000256" key="1">
    <source>
        <dbReference type="SAM" id="SignalP"/>
    </source>
</evidence>
<evidence type="ECO:0008006" key="4">
    <source>
        <dbReference type="Google" id="ProtNLM"/>
    </source>
</evidence>
<dbReference type="RefSeq" id="WP_227181524.1">
    <property type="nucleotide sequence ID" value="NZ_JAJBZT010000008.1"/>
</dbReference>
<comment type="caution">
    <text evidence="2">The sequence shown here is derived from an EMBL/GenBank/DDBJ whole genome shotgun (WGS) entry which is preliminary data.</text>
</comment>
<gene>
    <name evidence="2" type="ORF">LIN78_14300</name>
</gene>
<dbReference type="Proteomes" id="UP001165395">
    <property type="component" value="Unassembled WGS sequence"/>
</dbReference>
<dbReference type="EMBL" id="JAJBZT010000008">
    <property type="protein sequence ID" value="MCB6184716.1"/>
    <property type="molecule type" value="Genomic_DNA"/>
</dbReference>
<sequence length="363" mass="40832">MKIHHLLGSLFLLPTFLYAEVNQESTWKAHNQQVAEFPRGHADVLKWEQANPEKAPKMTGHAEMMKPTLPISRFPEAVDLAWNSHPDLKTSLSQLGELHRSLIQEGHFAQLPIAKISKIPEIAEVIEIAYHTRKQALTLTGQIQNAALQAHMLTASQAAAELSSRMAKVGNWSAYQDTSYQVALGADKQVHLSTQYEIKKSQMELLKQFKQWNVINQPALKLTVTLPALPSKTITHHIFHERLLEVSKQLPLSEQIQLTANAELIYDAYQTAYLLAQESQQQAKRQSFLYEETILRYNGMLMNTWDVLSASRTKFQSEIASNNALRDFWLADADLQLLMVGYIPSSLMTFSASGLDSSSSAGH</sequence>
<evidence type="ECO:0000313" key="2">
    <source>
        <dbReference type="EMBL" id="MCB6184716.1"/>
    </source>
</evidence>
<feature type="chain" id="PRO_5045561097" description="TolC family protein" evidence="1">
    <location>
        <begin position="20"/>
        <end position="363"/>
    </location>
</feature>
<dbReference type="SUPFAM" id="SSF56954">
    <property type="entry name" value="Outer membrane efflux proteins (OEP)"/>
    <property type="match status" value="1"/>
</dbReference>